<evidence type="ECO:0000259" key="3">
    <source>
        <dbReference type="Pfam" id="PF05598"/>
    </source>
</evidence>
<feature type="domain" description="Transposase IS4-like" evidence="2">
    <location>
        <begin position="242"/>
        <end position="461"/>
    </location>
</feature>
<keyword evidence="5" id="KW-1185">Reference proteome</keyword>
<dbReference type="OrthoDB" id="9774608at2"/>
<dbReference type="InterPro" id="IPR002559">
    <property type="entry name" value="Transposase_11"/>
</dbReference>
<feature type="coiled-coil region" evidence="1">
    <location>
        <begin position="166"/>
        <end position="215"/>
    </location>
</feature>
<evidence type="ECO:0000313" key="5">
    <source>
        <dbReference type="Proteomes" id="UP000295030"/>
    </source>
</evidence>
<organism evidence="4 5">
    <name type="scientific">Ancylobacter aquaticus</name>
    <dbReference type="NCBI Taxonomy" id="100"/>
    <lineage>
        <taxon>Bacteria</taxon>
        <taxon>Pseudomonadati</taxon>
        <taxon>Pseudomonadota</taxon>
        <taxon>Alphaproteobacteria</taxon>
        <taxon>Hyphomicrobiales</taxon>
        <taxon>Xanthobacteraceae</taxon>
        <taxon>Ancylobacter</taxon>
    </lineage>
</organism>
<protein>
    <submittedName>
        <fullName evidence="4">Transposase</fullName>
    </submittedName>
</protein>
<dbReference type="AlphaFoldDB" id="A0A4R1HDP7"/>
<comment type="caution">
    <text evidence="4">The sequence shown here is derived from an EMBL/GenBank/DDBJ whole genome shotgun (WGS) entry which is preliminary data.</text>
</comment>
<evidence type="ECO:0000313" key="4">
    <source>
        <dbReference type="EMBL" id="TCK19668.1"/>
    </source>
</evidence>
<dbReference type="PANTHER" id="PTHR33408">
    <property type="entry name" value="TRANSPOSASE"/>
    <property type="match status" value="1"/>
</dbReference>
<evidence type="ECO:0000256" key="1">
    <source>
        <dbReference type="SAM" id="Coils"/>
    </source>
</evidence>
<dbReference type="PANTHER" id="PTHR33408:SF2">
    <property type="entry name" value="TRANSPOSASE DDE DOMAIN-CONTAINING PROTEIN"/>
    <property type="match status" value="1"/>
</dbReference>
<dbReference type="Proteomes" id="UP000295030">
    <property type="component" value="Unassembled WGS sequence"/>
</dbReference>
<evidence type="ECO:0000259" key="2">
    <source>
        <dbReference type="Pfam" id="PF01609"/>
    </source>
</evidence>
<dbReference type="NCBIfam" id="NF033551">
    <property type="entry name" value="transpos_IS1182"/>
    <property type="match status" value="1"/>
</dbReference>
<name>A0A4R1HDP7_ANCAQ</name>
<dbReference type="EMBL" id="SMFY01000005">
    <property type="protein sequence ID" value="TCK19668.1"/>
    <property type="molecule type" value="Genomic_DNA"/>
</dbReference>
<proteinExistence type="predicted"/>
<keyword evidence="1" id="KW-0175">Coiled coil</keyword>
<gene>
    <name evidence="4" type="ORF">EV667_4113</name>
</gene>
<dbReference type="InterPro" id="IPR047629">
    <property type="entry name" value="IS1182_transpos"/>
</dbReference>
<dbReference type="Pfam" id="PF01609">
    <property type="entry name" value="DDE_Tnp_1"/>
    <property type="match status" value="1"/>
</dbReference>
<dbReference type="InterPro" id="IPR008490">
    <property type="entry name" value="Transposase_InsH_N"/>
</dbReference>
<dbReference type="Pfam" id="PF05598">
    <property type="entry name" value="DUF772"/>
    <property type="match status" value="1"/>
</dbReference>
<dbReference type="RefSeq" id="WP_131837179.1">
    <property type="nucleotide sequence ID" value="NZ_SMFY01000005.1"/>
</dbReference>
<feature type="domain" description="Transposase InsH N-terminal" evidence="3">
    <location>
        <begin position="19"/>
        <end position="112"/>
    </location>
</feature>
<reference evidence="4 5" key="1">
    <citation type="submission" date="2019-03" db="EMBL/GenBank/DDBJ databases">
        <title>Genomic Encyclopedia of Type Strains, Phase IV (KMG-IV): sequencing the most valuable type-strain genomes for metagenomic binning, comparative biology and taxonomic classification.</title>
        <authorList>
            <person name="Goeker M."/>
        </authorList>
    </citation>
    <scope>NUCLEOTIDE SEQUENCE [LARGE SCALE GENOMIC DNA]</scope>
    <source>
        <strain evidence="4 5">DSM 101</strain>
    </source>
</reference>
<sequence length="479" mass="52448">MGRFVEAADRHQASFLPACLEDYVDPDNPVRIIDAFVDELDLAELGFARVQPASTGRPGYAPGTMLKLYVYGYLHQLTSSRKLEREAGRNIELMWLTGKLAPDFKTIADFRHDNAGAIQIACQRFVAICRALGQVGGGMVAIDGSRLRAVNTHEKNYTKGKLARRKAHVEESIARYLAELEETDRAETGPATPRIAHLTERLASLRGRLGELEAIGRQLEASPDEQISLTDPDARAMATGSDHRGVVGYNVQAAVDTRHHIVVANAVTDRGHDRSHLLETATAAQAATGAAAMIALADRGYYEGEQIRACAEAGIIPMVPKPNTSPAQARGFWGKAMFVHEPQTDTYRCPAEQQLQKRFARVEGGKLISVYFNQKACSACPSRPLCTAGKEKRIRRWEHEAVLDAMERRLQAMPEAMAVRRCTVEHVFGTIKGWMGATHFRTRGLKHVATEASLAILAYNMKRAIAVAGVASTLKAIAG</sequence>
<accession>A0A4R1HDP7</accession>